<accession>A0AAE3FQD7</accession>
<keyword evidence="4" id="KW-1185">Reference proteome</keyword>
<protein>
    <submittedName>
        <fullName evidence="3">MaoC family dehydratase</fullName>
    </submittedName>
</protein>
<dbReference type="RefSeq" id="WP_250595080.1">
    <property type="nucleotide sequence ID" value="NZ_JAKRVY010000002.1"/>
</dbReference>
<feature type="compositionally biased region" description="Basic and acidic residues" evidence="1">
    <location>
        <begin position="44"/>
        <end position="54"/>
    </location>
</feature>
<sequence>MSEDTGATIPFADLTSAWMQLGESAVKSATAMNRAAIGVAGDNGDAHDDNEARPGTDGATVRSGSIPSLAFEGKDWQFERSVERADAITVGDSVSFSKSIDDEDIERFALASGDTNRLHIDEAFAEDSRFGGRIAHGTLVSGLISAALARLPGLTIYLSQDLEFRGPVRIDDRVTATVEVIEALGNDQYRLSTIVSDEEGETIIDGEAVVLIDDLPAE</sequence>
<dbReference type="SUPFAM" id="SSF54637">
    <property type="entry name" value="Thioesterase/thiol ester dehydrase-isomerase"/>
    <property type="match status" value="1"/>
</dbReference>
<feature type="region of interest" description="Disordered" evidence="1">
    <location>
        <begin position="40"/>
        <end position="62"/>
    </location>
</feature>
<dbReference type="Pfam" id="PF01575">
    <property type="entry name" value="MaoC_dehydratas"/>
    <property type="match status" value="1"/>
</dbReference>
<evidence type="ECO:0000313" key="3">
    <source>
        <dbReference type="EMBL" id="MCL9812943.1"/>
    </source>
</evidence>
<dbReference type="CDD" id="cd03449">
    <property type="entry name" value="R_hydratase"/>
    <property type="match status" value="1"/>
</dbReference>
<proteinExistence type="predicted"/>
<dbReference type="PANTHER" id="PTHR43437:SF3">
    <property type="entry name" value="HYDROXYACYL-THIOESTER DEHYDRATASE TYPE 2, MITOCHONDRIAL"/>
    <property type="match status" value="1"/>
</dbReference>
<dbReference type="InterPro" id="IPR002539">
    <property type="entry name" value="MaoC-like_dom"/>
</dbReference>
<comment type="caution">
    <text evidence="3">The sequence shown here is derived from an EMBL/GenBank/DDBJ whole genome shotgun (WGS) entry which is preliminary data.</text>
</comment>
<feature type="domain" description="MaoC-like" evidence="2">
    <location>
        <begin position="92"/>
        <end position="182"/>
    </location>
</feature>
<evidence type="ECO:0000313" key="4">
    <source>
        <dbReference type="Proteomes" id="UP001202674"/>
    </source>
</evidence>
<evidence type="ECO:0000256" key="1">
    <source>
        <dbReference type="SAM" id="MobiDB-lite"/>
    </source>
</evidence>
<name>A0AAE3FQD7_9EURY</name>
<organism evidence="3 4">
    <name type="scientific">Natranaeroarchaeum aerophilus</name>
    <dbReference type="NCBI Taxonomy" id="2917711"/>
    <lineage>
        <taxon>Archaea</taxon>
        <taxon>Methanobacteriati</taxon>
        <taxon>Methanobacteriota</taxon>
        <taxon>Stenosarchaea group</taxon>
        <taxon>Halobacteria</taxon>
        <taxon>Halobacteriales</taxon>
        <taxon>Natronoarchaeaceae</taxon>
        <taxon>Natranaeroarchaeum</taxon>
    </lineage>
</organism>
<dbReference type="AlphaFoldDB" id="A0AAE3FQD7"/>
<dbReference type="GO" id="GO:0006633">
    <property type="term" value="P:fatty acid biosynthetic process"/>
    <property type="evidence" value="ECO:0007669"/>
    <property type="project" value="TreeGrafter"/>
</dbReference>
<dbReference type="Gene3D" id="3.10.129.10">
    <property type="entry name" value="Hotdog Thioesterase"/>
    <property type="match status" value="1"/>
</dbReference>
<reference evidence="3 4" key="1">
    <citation type="journal article" date="2022" name="Syst. Appl. Microbiol.">
        <title>Natronocalculus amylovorans gen. nov., sp. nov., and Natranaeroarchaeum aerophilus sp. nov., dominant culturable amylolytic natronoarchaea from hypersaline soda lakes in southwestern Siberia.</title>
        <authorList>
            <person name="Sorokin D.Y."/>
            <person name="Elcheninov A.G."/>
            <person name="Khizhniak T.V."/>
            <person name="Koenen M."/>
            <person name="Bale N.J."/>
            <person name="Damste J.S.S."/>
            <person name="Kublanov I.V."/>
        </authorList>
    </citation>
    <scope>NUCLEOTIDE SEQUENCE [LARGE SCALE GENOMIC DNA]</scope>
    <source>
        <strain evidence="3 4">AArc-St1-1</strain>
    </source>
</reference>
<dbReference type="PANTHER" id="PTHR43437">
    <property type="entry name" value="HYDROXYACYL-THIOESTER DEHYDRATASE TYPE 2, MITOCHONDRIAL-RELATED"/>
    <property type="match status" value="1"/>
</dbReference>
<evidence type="ECO:0000259" key="2">
    <source>
        <dbReference type="Pfam" id="PF01575"/>
    </source>
</evidence>
<dbReference type="Proteomes" id="UP001202674">
    <property type="component" value="Unassembled WGS sequence"/>
</dbReference>
<dbReference type="EMBL" id="JAKRVY010000002">
    <property type="protein sequence ID" value="MCL9812943.1"/>
    <property type="molecule type" value="Genomic_DNA"/>
</dbReference>
<dbReference type="GO" id="GO:0019171">
    <property type="term" value="F:(3R)-hydroxyacyl-[acyl-carrier-protein] dehydratase activity"/>
    <property type="evidence" value="ECO:0007669"/>
    <property type="project" value="TreeGrafter"/>
</dbReference>
<dbReference type="InterPro" id="IPR029069">
    <property type="entry name" value="HotDog_dom_sf"/>
</dbReference>
<gene>
    <name evidence="3" type="ORF">AArcSt11_04665</name>
</gene>
<dbReference type="InterPro" id="IPR050965">
    <property type="entry name" value="UPF0336/Enoyl-CoA_hydratase"/>
</dbReference>